<feature type="transmembrane region" description="Helical" evidence="6">
    <location>
        <begin position="207"/>
        <end position="226"/>
    </location>
</feature>
<dbReference type="Gene3D" id="1.10.4160.10">
    <property type="entry name" value="Hydantoin permease"/>
    <property type="match status" value="1"/>
</dbReference>
<feature type="transmembrane region" description="Helical" evidence="6">
    <location>
        <begin position="238"/>
        <end position="257"/>
    </location>
</feature>
<accession>A0A8J2TZQ7</accession>
<name>A0A8J2TZQ7_9MICO</name>
<feature type="transmembrane region" description="Helical" evidence="6">
    <location>
        <begin position="60"/>
        <end position="81"/>
    </location>
</feature>
<dbReference type="GO" id="GO:0015209">
    <property type="term" value="F:cytosine transmembrane transporter activity"/>
    <property type="evidence" value="ECO:0007669"/>
    <property type="project" value="InterPro"/>
</dbReference>
<reference evidence="7" key="1">
    <citation type="journal article" date="2014" name="Int. J. Syst. Evol. Microbiol.">
        <title>Complete genome sequence of Corynebacterium casei LMG S-19264T (=DSM 44701T), isolated from a smear-ripened cheese.</title>
        <authorList>
            <consortium name="US DOE Joint Genome Institute (JGI-PGF)"/>
            <person name="Walter F."/>
            <person name="Albersmeier A."/>
            <person name="Kalinowski J."/>
            <person name="Ruckert C."/>
        </authorList>
    </citation>
    <scope>NUCLEOTIDE SEQUENCE</scope>
    <source>
        <strain evidence="7">CGMCC 1.12785</strain>
    </source>
</reference>
<evidence type="ECO:0000313" key="8">
    <source>
        <dbReference type="Proteomes" id="UP000616114"/>
    </source>
</evidence>
<evidence type="ECO:0000313" key="7">
    <source>
        <dbReference type="EMBL" id="GGA21772.1"/>
    </source>
</evidence>
<protein>
    <submittedName>
        <fullName evidence="7">Cytosine permease</fullName>
    </submittedName>
</protein>
<feature type="transmembrane region" description="Helical" evidence="6">
    <location>
        <begin position="405"/>
        <end position="423"/>
    </location>
</feature>
<evidence type="ECO:0000256" key="1">
    <source>
        <dbReference type="ARBA" id="ARBA00004141"/>
    </source>
</evidence>
<organism evidence="7 8">
    <name type="scientific">Sediminivirga luteola</name>
    <dbReference type="NCBI Taxonomy" id="1774748"/>
    <lineage>
        <taxon>Bacteria</taxon>
        <taxon>Bacillati</taxon>
        <taxon>Actinomycetota</taxon>
        <taxon>Actinomycetes</taxon>
        <taxon>Micrococcales</taxon>
        <taxon>Brevibacteriaceae</taxon>
        <taxon>Sediminivirga</taxon>
    </lineage>
</organism>
<feature type="transmembrane region" description="Helical" evidence="6">
    <location>
        <begin position="340"/>
        <end position="361"/>
    </location>
</feature>
<proteinExistence type="inferred from homology"/>
<dbReference type="PANTHER" id="PTHR30569">
    <property type="entry name" value="CYTOSINE TRANSPORTER CODB"/>
    <property type="match status" value="1"/>
</dbReference>
<keyword evidence="3 6" id="KW-0812">Transmembrane</keyword>
<gene>
    <name evidence="7" type="primary">codB</name>
    <name evidence="7" type="ORF">GCM10011333_26010</name>
</gene>
<evidence type="ECO:0000256" key="4">
    <source>
        <dbReference type="ARBA" id="ARBA00022989"/>
    </source>
</evidence>
<dbReference type="Proteomes" id="UP000616114">
    <property type="component" value="Unassembled WGS sequence"/>
</dbReference>
<comment type="subcellular location">
    <subcellularLocation>
        <location evidence="1">Membrane</location>
        <topology evidence="1">Multi-pass membrane protein</topology>
    </subcellularLocation>
</comment>
<dbReference type="GO" id="GO:0005886">
    <property type="term" value="C:plasma membrane"/>
    <property type="evidence" value="ECO:0007669"/>
    <property type="project" value="TreeGrafter"/>
</dbReference>
<feature type="transmembrane region" description="Helical" evidence="6">
    <location>
        <begin position="315"/>
        <end position="334"/>
    </location>
</feature>
<dbReference type="AlphaFoldDB" id="A0A8J2TZQ7"/>
<feature type="transmembrane region" description="Helical" evidence="6">
    <location>
        <begin position="381"/>
        <end position="399"/>
    </location>
</feature>
<dbReference type="PANTHER" id="PTHR30569:SF0">
    <property type="entry name" value="CYTOSINE PERMEASE"/>
    <property type="match status" value="1"/>
</dbReference>
<dbReference type="RefSeq" id="WP_188551327.1">
    <property type="nucleotide sequence ID" value="NZ_BMFY01000012.1"/>
</dbReference>
<feature type="transmembrane region" description="Helical" evidence="6">
    <location>
        <begin position="101"/>
        <end position="123"/>
    </location>
</feature>
<keyword evidence="5 6" id="KW-0472">Membrane</keyword>
<keyword evidence="4 6" id="KW-1133">Transmembrane helix</keyword>
<comment type="caution">
    <text evidence="7">The sequence shown here is derived from an EMBL/GenBank/DDBJ whole genome shotgun (WGS) entry which is preliminary data.</text>
</comment>
<evidence type="ECO:0000256" key="5">
    <source>
        <dbReference type="ARBA" id="ARBA00023136"/>
    </source>
</evidence>
<dbReference type="EMBL" id="BMFY01000012">
    <property type="protein sequence ID" value="GGA21772.1"/>
    <property type="molecule type" value="Genomic_DNA"/>
</dbReference>
<feature type="transmembrane region" description="Helical" evidence="6">
    <location>
        <begin position="27"/>
        <end position="48"/>
    </location>
</feature>
<reference evidence="7" key="2">
    <citation type="submission" date="2020-09" db="EMBL/GenBank/DDBJ databases">
        <authorList>
            <person name="Sun Q."/>
            <person name="Zhou Y."/>
        </authorList>
    </citation>
    <scope>NUCLEOTIDE SEQUENCE</scope>
    <source>
        <strain evidence="7">CGMCC 1.12785</strain>
    </source>
</reference>
<sequence>MSTAISKANRAFKDYSRETVPEEKSHSWLSMGLVWSGVGISLGLLLTGGTIGDGLNIREAFVAAFVGGAILTVVTSLTGIIGARLRLSTAMAARFAFGRSAIVLIAFIMALGCYGWFAVQLGLFGDTAATAWTTLTGSSVGSWLFIIIGGVLMISTAVIGYKALDILSKLAVPLMAVLIIASTWRVLEANTWDEILAMEGNGEPISVGVGISLTVSSFIVGAVIAPDVSRYAKSPAHTIGGAVLAFGVVTPLVLITGTLMAMETGTSDIVNIMIGLGWGVLALVLLMLAQWSSNDNNLYSAALGLAVIFTRLQKWQLTAIAGVVGIVLALMGIYQNFPAFLNVLGVFIPPVAGVIIADYYFGKRSRYGTSLLDSVPVLRPFALAAWIVGSVVALITTYTPVLITSMPVIDGMVSAGIVLFLLNRFGKDSALLKSNTETEAAA</sequence>
<dbReference type="CDD" id="cd11484">
    <property type="entry name" value="SLC-NCS1sbd_CobB-like"/>
    <property type="match status" value="1"/>
</dbReference>
<dbReference type="InterPro" id="IPR001248">
    <property type="entry name" value="Pur-cyt_permease"/>
</dbReference>
<feature type="transmembrane region" description="Helical" evidence="6">
    <location>
        <begin position="269"/>
        <end position="289"/>
    </location>
</feature>
<dbReference type="InterPro" id="IPR030191">
    <property type="entry name" value="CodB"/>
</dbReference>
<feature type="transmembrane region" description="Helical" evidence="6">
    <location>
        <begin position="170"/>
        <end position="187"/>
    </location>
</feature>
<dbReference type="Pfam" id="PF02133">
    <property type="entry name" value="Transp_cyt_pur"/>
    <property type="match status" value="1"/>
</dbReference>
<feature type="transmembrane region" description="Helical" evidence="6">
    <location>
        <begin position="143"/>
        <end position="163"/>
    </location>
</feature>
<evidence type="ECO:0000256" key="2">
    <source>
        <dbReference type="ARBA" id="ARBA00008974"/>
    </source>
</evidence>
<evidence type="ECO:0000256" key="3">
    <source>
        <dbReference type="ARBA" id="ARBA00022692"/>
    </source>
</evidence>
<evidence type="ECO:0000256" key="6">
    <source>
        <dbReference type="SAM" id="Phobius"/>
    </source>
</evidence>
<keyword evidence="8" id="KW-1185">Reference proteome</keyword>
<comment type="similarity">
    <text evidence="2">Belongs to the purine-cytosine permease (2.A.39) family.</text>
</comment>